<keyword evidence="1" id="KW-0472">Membrane</keyword>
<protein>
    <submittedName>
        <fullName evidence="2">Uncharacterized protein</fullName>
    </submittedName>
</protein>
<keyword evidence="1" id="KW-1133">Transmembrane helix</keyword>
<evidence type="ECO:0000313" key="2">
    <source>
        <dbReference type="EMBL" id="RSD28708.1"/>
    </source>
</evidence>
<accession>A0A3R9E909</accession>
<gene>
    <name evidence="2" type="ORF">EJA10_03800</name>
</gene>
<dbReference type="AlphaFoldDB" id="A0A3R9E909"/>
<dbReference type="EMBL" id="RSFW01000006">
    <property type="protein sequence ID" value="RSD28708.1"/>
    <property type="molecule type" value="Genomic_DNA"/>
</dbReference>
<dbReference type="OrthoDB" id="2456192at2"/>
<keyword evidence="1" id="KW-0812">Transmembrane</keyword>
<feature type="transmembrane region" description="Helical" evidence="1">
    <location>
        <begin position="24"/>
        <end position="45"/>
    </location>
</feature>
<evidence type="ECO:0000256" key="1">
    <source>
        <dbReference type="SAM" id="Phobius"/>
    </source>
</evidence>
<sequence>MYLLLSIILSIVLGYFLLIMGPLAGGVIAFGIIAGCLFRGVFLLNSLHKKLSRLMLGKGEQIQKEQVLEHLPEHLTSAMA</sequence>
<evidence type="ECO:0000313" key="3">
    <source>
        <dbReference type="Proteomes" id="UP000279911"/>
    </source>
</evidence>
<name>A0A3R9E909_9BACI</name>
<reference evidence="3" key="1">
    <citation type="submission" date="2018-12" db="EMBL/GenBank/DDBJ databases">
        <title>Bacillus chawlae sp. nov., Bacillus glennii sp. nov., and Bacillus saganii sp. nov. Isolated from the Vehicle Assembly Building at Kennedy Space Center where the Viking Spacecraft were Assembled.</title>
        <authorList>
            <person name="Seuylemezian A."/>
            <person name="Vaishampayan P."/>
        </authorList>
    </citation>
    <scope>NUCLEOTIDE SEQUENCE [LARGE SCALE GENOMIC DNA]</scope>
    <source>
        <strain evidence="3">DSM 13966</strain>
    </source>
</reference>
<comment type="caution">
    <text evidence="2">The sequence shown here is derived from an EMBL/GenBank/DDBJ whole genome shotgun (WGS) entry which is preliminary data.</text>
</comment>
<proteinExistence type="predicted"/>
<dbReference type="Proteomes" id="UP000279911">
    <property type="component" value="Unassembled WGS sequence"/>
</dbReference>
<dbReference type="RefSeq" id="WP_125478670.1">
    <property type="nucleotide sequence ID" value="NZ_RSFW01000006.1"/>
</dbReference>
<organism evidence="2 3">
    <name type="scientific">Mesobacillus subterraneus</name>
    <dbReference type="NCBI Taxonomy" id="285983"/>
    <lineage>
        <taxon>Bacteria</taxon>
        <taxon>Bacillati</taxon>
        <taxon>Bacillota</taxon>
        <taxon>Bacilli</taxon>
        <taxon>Bacillales</taxon>
        <taxon>Bacillaceae</taxon>
        <taxon>Mesobacillus</taxon>
    </lineage>
</organism>